<dbReference type="GO" id="GO:0005634">
    <property type="term" value="C:nucleus"/>
    <property type="evidence" value="ECO:0007669"/>
    <property type="project" value="TreeGrafter"/>
</dbReference>
<dbReference type="PRINTS" id="PR00320">
    <property type="entry name" value="GPROTEINBRPT"/>
</dbReference>
<gene>
    <name evidence="6" type="ORF">M422DRAFT_80733</name>
</gene>
<keyword evidence="3" id="KW-0677">Repeat</keyword>
<dbReference type="PROSITE" id="PS50082">
    <property type="entry name" value="WD_REPEATS_2"/>
    <property type="match status" value="3"/>
</dbReference>
<dbReference type="PANTHER" id="PTHR19849">
    <property type="entry name" value="PHOSPHOLIPASE A-2-ACTIVATING PROTEIN"/>
    <property type="match status" value="1"/>
</dbReference>
<organism evidence="6 7">
    <name type="scientific">Sphaerobolus stellatus (strain SS14)</name>
    <dbReference type="NCBI Taxonomy" id="990650"/>
    <lineage>
        <taxon>Eukaryota</taxon>
        <taxon>Fungi</taxon>
        <taxon>Dikarya</taxon>
        <taxon>Basidiomycota</taxon>
        <taxon>Agaricomycotina</taxon>
        <taxon>Agaricomycetes</taxon>
        <taxon>Phallomycetidae</taxon>
        <taxon>Geastrales</taxon>
        <taxon>Sphaerobolaceae</taxon>
        <taxon>Sphaerobolus</taxon>
    </lineage>
</organism>
<dbReference type="InterPro" id="IPR036322">
    <property type="entry name" value="WD40_repeat_dom_sf"/>
</dbReference>
<evidence type="ECO:0000256" key="3">
    <source>
        <dbReference type="ARBA" id="ARBA00022737"/>
    </source>
</evidence>
<name>A0A0C9UMM0_SPHS4</name>
<proteinExistence type="predicted"/>
<dbReference type="PROSITE" id="PS51394">
    <property type="entry name" value="PFU"/>
    <property type="match status" value="1"/>
</dbReference>
<evidence type="ECO:0000256" key="1">
    <source>
        <dbReference type="ARBA" id="ARBA00022490"/>
    </source>
</evidence>
<evidence type="ECO:0000313" key="6">
    <source>
        <dbReference type="EMBL" id="KIJ44268.1"/>
    </source>
</evidence>
<keyword evidence="2 4" id="KW-0853">WD repeat</keyword>
<feature type="domain" description="PFU" evidence="5">
    <location>
        <begin position="324"/>
        <end position="376"/>
    </location>
</feature>
<dbReference type="InterPro" id="IPR001680">
    <property type="entry name" value="WD40_rpt"/>
</dbReference>
<feature type="non-terminal residue" evidence="6">
    <location>
        <position position="1"/>
    </location>
</feature>
<dbReference type="SUPFAM" id="SSF50978">
    <property type="entry name" value="WD40 repeat-like"/>
    <property type="match status" value="1"/>
</dbReference>
<dbReference type="InterPro" id="IPR015155">
    <property type="entry name" value="PFU"/>
</dbReference>
<dbReference type="AlphaFoldDB" id="A0A0C9UMM0"/>
<feature type="non-terminal residue" evidence="6">
    <location>
        <position position="376"/>
    </location>
</feature>
<evidence type="ECO:0000256" key="2">
    <source>
        <dbReference type="ARBA" id="ARBA00022574"/>
    </source>
</evidence>
<dbReference type="GO" id="GO:0043161">
    <property type="term" value="P:proteasome-mediated ubiquitin-dependent protein catabolic process"/>
    <property type="evidence" value="ECO:0007669"/>
    <property type="project" value="TreeGrafter"/>
</dbReference>
<dbReference type="InterPro" id="IPR038122">
    <property type="entry name" value="PFU_sf"/>
</dbReference>
<dbReference type="OrthoDB" id="10265988at2759"/>
<dbReference type="InterPro" id="IPR015943">
    <property type="entry name" value="WD40/YVTN_repeat-like_dom_sf"/>
</dbReference>
<dbReference type="HOGENOM" id="CLU_011791_3_0_1"/>
<reference evidence="6 7" key="1">
    <citation type="submission" date="2014-06" db="EMBL/GenBank/DDBJ databases">
        <title>Evolutionary Origins and Diversification of the Mycorrhizal Mutualists.</title>
        <authorList>
            <consortium name="DOE Joint Genome Institute"/>
            <consortium name="Mycorrhizal Genomics Consortium"/>
            <person name="Kohler A."/>
            <person name="Kuo A."/>
            <person name="Nagy L.G."/>
            <person name="Floudas D."/>
            <person name="Copeland A."/>
            <person name="Barry K.W."/>
            <person name="Cichocki N."/>
            <person name="Veneault-Fourrey C."/>
            <person name="LaButti K."/>
            <person name="Lindquist E.A."/>
            <person name="Lipzen A."/>
            <person name="Lundell T."/>
            <person name="Morin E."/>
            <person name="Murat C."/>
            <person name="Riley R."/>
            <person name="Ohm R."/>
            <person name="Sun H."/>
            <person name="Tunlid A."/>
            <person name="Henrissat B."/>
            <person name="Grigoriev I.V."/>
            <person name="Hibbett D.S."/>
            <person name="Martin F."/>
        </authorList>
    </citation>
    <scope>NUCLEOTIDE SEQUENCE [LARGE SCALE GENOMIC DNA]</scope>
    <source>
        <strain evidence="6 7">SS14</strain>
    </source>
</reference>
<feature type="repeat" description="WD" evidence="4">
    <location>
        <begin position="103"/>
        <end position="133"/>
    </location>
</feature>
<dbReference type="Gene3D" id="3.10.20.870">
    <property type="entry name" value="PFU (PLAA family ubiquitin binding), C-terminal domain"/>
    <property type="match status" value="1"/>
</dbReference>
<dbReference type="Gene3D" id="2.130.10.10">
    <property type="entry name" value="YVTN repeat-like/Quinoprotein amine dehydrogenase"/>
    <property type="match status" value="1"/>
</dbReference>
<dbReference type="GO" id="GO:0010992">
    <property type="term" value="P:ubiquitin recycling"/>
    <property type="evidence" value="ECO:0007669"/>
    <property type="project" value="TreeGrafter"/>
</dbReference>
<keyword evidence="7" id="KW-1185">Reference proteome</keyword>
<dbReference type="InterPro" id="IPR020472">
    <property type="entry name" value="WD40_PAC1"/>
</dbReference>
<dbReference type="GO" id="GO:0043130">
    <property type="term" value="F:ubiquitin binding"/>
    <property type="evidence" value="ECO:0007669"/>
    <property type="project" value="TreeGrafter"/>
</dbReference>
<evidence type="ECO:0000259" key="5">
    <source>
        <dbReference type="PROSITE" id="PS51394"/>
    </source>
</evidence>
<feature type="repeat" description="WD" evidence="4">
    <location>
        <begin position="64"/>
        <end position="95"/>
    </location>
</feature>
<dbReference type="EMBL" id="KN837118">
    <property type="protein sequence ID" value="KIJ44268.1"/>
    <property type="molecule type" value="Genomic_DNA"/>
</dbReference>
<dbReference type="Pfam" id="PF09070">
    <property type="entry name" value="PFU"/>
    <property type="match status" value="1"/>
</dbReference>
<keyword evidence="1" id="KW-0963">Cytoplasm</keyword>
<dbReference type="CDD" id="cd00200">
    <property type="entry name" value="WD40"/>
    <property type="match status" value="1"/>
</dbReference>
<evidence type="ECO:0000313" key="7">
    <source>
        <dbReference type="Proteomes" id="UP000054279"/>
    </source>
</evidence>
<dbReference type="Proteomes" id="UP000054279">
    <property type="component" value="Unassembled WGS sequence"/>
</dbReference>
<evidence type="ECO:0000256" key="4">
    <source>
        <dbReference type="PROSITE-ProRule" id="PRU00221"/>
    </source>
</evidence>
<protein>
    <recommendedName>
        <fullName evidence="5">PFU domain-containing protein</fullName>
    </recommendedName>
</protein>
<dbReference type="SMART" id="SM00320">
    <property type="entry name" value="WD40"/>
    <property type="match status" value="5"/>
</dbReference>
<dbReference type="GO" id="GO:0005737">
    <property type="term" value="C:cytoplasm"/>
    <property type="evidence" value="ECO:0007669"/>
    <property type="project" value="TreeGrafter"/>
</dbReference>
<feature type="repeat" description="WD" evidence="4">
    <location>
        <begin position="188"/>
        <end position="218"/>
    </location>
</feature>
<dbReference type="PANTHER" id="PTHR19849:SF0">
    <property type="entry name" value="PHOSPHOLIPASE A-2-ACTIVATING PROTEIN"/>
    <property type="match status" value="1"/>
</dbReference>
<accession>A0A0C9UMM0</accession>
<sequence length="376" mass="41075">SPSPKLVLSASRDTTAIAWNRDEANLSFHPTVFPAGTRYVNSVTYVVPIEGRPGISKQTPEYTLVGHTENVCSLDAGEDGTIISGSWDRTARVWKDFQSLYTLEGHSQAVWAVLVVEPGKFLTASADKTIKLWFENKAVKTYTGHTDAVRGLALIPGIGFASCSNDRCDSFSNLIRVWTLDGDLIYTLSGHTSFIYSLAVLPSGEIVSSGEDRTVRIWRDGECVQTIVHPAISVWCVSAMPNGDIVSGTSDGIVRIFSNSDDRWASEAQLKDYEDQVSSQTLNKEQVGDLKPSDIKGPEALNQPGTKEGQVLLVRTGQSVDAYQWDSSSGQWLKAGQVVDAVGSGRKQLYKGKEYDYVFDVDVQEGVPPLKLPYNA</sequence>
<dbReference type="Pfam" id="PF00400">
    <property type="entry name" value="WD40"/>
    <property type="match status" value="5"/>
</dbReference>
<dbReference type="PROSITE" id="PS50294">
    <property type="entry name" value="WD_REPEATS_REGION"/>
    <property type="match status" value="1"/>
</dbReference>